<sequence length="53" mass="5627">VKALSIDQVDHVLSQPSISLAAGSTIYGDDESSENEDQDSVDDQLPKLLGARV</sequence>
<protein>
    <submittedName>
        <fullName evidence="2">Uncharacterized protein</fullName>
    </submittedName>
</protein>
<dbReference type="Proteomes" id="UP000649617">
    <property type="component" value="Unassembled WGS sequence"/>
</dbReference>
<feature type="compositionally biased region" description="Acidic residues" evidence="1">
    <location>
        <begin position="28"/>
        <end position="42"/>
    </location>
</feature>
<dbReference type="EMBL" id="CAJNIZ010042920">
    <property type="protein sequence ID" value="CAE7643489.1"/>
    <property type="molecule type" value="Genomic_DNA"/>
</dbReference>
<feature type="region of interest" description="Disordered" evidence="1">
    <location>
        <begin position="23"/>
        <end position="53"/>
    </location>
</feature>
<dbReference type="AlphaFoldDB" id="A0A812VM91"/>
<keyword evidence="3" id="KW-1185">Reference proteome</keyword>
<evidence type="ECO:0000313" key="3">
    <source>
        <dbReference type="Proteomes" id="UP000649617"/>
    </source>
</evidence>
<proteinExistence type="predicted"/>
<evidence type="ECO:0000313" key="2">
    <source>
        <dbReference type="EMBL" id="CAE7643489.1"/>
    </source>
</evidence>
<gene>
    <name evidence="2" type="ORF">SPIL2461_LOCUS17069</name>
</gene>
<organism evidence="2 3">
    <name type="scientific">Symbiodinium pilosum</name>
    <name type="common">Dinoflagellate</name>
    <dbReference type="NCBI Taxonomy" id="2952"/>
    <lineage>
        <taxon>Eukaryota</taxon>
        <taxon>Sar</taxon>
        <taxon>Alveolata</taxon>
        <taxon>Dinophyceae</taxon>
        <taxon>Suessiales</taxon>
        <taxon>Symbiodiniaceae</taxon>
        <taxon>Symbiodinium</taxon>
    </lineage>
</organism>
<feature type="non-terminal residue" evidence="2">
    <location>
        <position position="53"/>
    </location>
</feature>
<name>A0A812VM91_SYMPI</name>
<reference evidence="2" key="1">
    <citation type="submission" date="2021-02" db="EMBL/GenBank/DDBJ databases">
        <authorList>
            <person name="Dougan E. K."/>
            <person name="Rhodes N."/>
            <person name="Thang M."/>
            <person name="Chan C."/>
        </authorList>
    </citation>
    <scope>NUCLEOTIDE SEQUENCE</scope>
</reference>
<feature type="non-terminal residue" evidence="2">
    <location>
        <position position="1"/>
    </location>
</feature>
<evidence type="ECO:0000256" key="1">
    <source>
        <dbReference type="SAM" id="MobiDB-lite"/>
    </source>
</evidence>
<comment type="caution">
    <text evidence="2">The sequence shown here is derived from an EMBL/GenBank/DDBJ whole genome shotgun (WGS) entry which is preliminary data.</text>
</comment>
<accession>A0A812VM91</accession>